<dbReference type="AlphaFoldDB" id="A0AA88P0K4"/>
<proteinExistence type="predicted"/>
<feature type="region of interest" description="Disordered" evidence="1">
    <location>
        <begin position="94"/>
        <end position="120"/>
    </location>
</feature>
<feature type="region of interest" description="Disordered" evidence="1">
    <location>
        <begin position="1"/>
        <end position="34"/>
    </location>
</feature>
<evidence type="ECO:0000313" key="3">
    <source>
        <dbReference type="Proteomes" id="UP001187343"/>
    </source>
</evidence>
<organism evidence="2 3">
    <name type="scientific">Cirrhinus molitorella</name>
    <name type="common">mud carp</name>
    <dbReference type="NCBI Taxonomy" id="172907"/>
    <lineage>
        <taxon>Eukaryota</taxon>
        <taxon>Metazoa</taxon>
        <taxon>Chordata</taxon>
        <taxon>Craniata</taxon>
        <taxon>Vertebrata</taxon>
        <taxon>Euteleostomi</taxon>
        <taxon>Actinopterygii</taxon>
        <taxon>Neopterygii</taxon>
        <taxon>Teleostei</taxon>
        <taxon>Ostariophysi</taxon>
        <taxon>Cypriniformes</taxon>
        <taxon>Cyprinidae</taxon>
        <taxon>Labeoninae</taxon>
        <taxon>Labeonini</taxon>
        <taxon>Cirrhinus</taxon>
    </lineage>
</organism>
<name>A0AA88P0K4_9TELE</name>
<protein>
    <submittedName>
        <fullName evidence="2">Uncharacterized protein</fullName>
    </submittedName>
</protein>
<dbReference type="EMBL" id="JAUYZG010000023">
    <property type="protein sequence ID" value="KAK2871301.1"/>
    <property type="molecule type" value="Genomic_DNA"/>
</dbReference>
<keyword evidence="3" id="KW-1185">Reference proteome</keyword>
<gene>
    <name evidence="2" type="ORF">Q8A67_023828</name>
</gene>
<feature type="compositionally biased region" description="Basic and acidic residues" evidence="1">
    <location>
        <begin position="104"/>
        <end position="115"/>
    </location>
</feature>
<sequence length="219" mass="24297">MISTKPNQPRPAWERNPSVSPSLSNPQKRTSRDRIPDKKRIEWVAKFSARVMILFHFRLLAVKSPFDDETMFRICSGPPRHHGTELEEGHVSVFGERPTPSYPEQDKIQSPRQDPEPVVTDKPLPIRVTELRIAPEPEPVTSDQVRGPATVLAMGERAMDSESVEGSSAHCTMADDELSLVESVLPALSHSSSACPELSVCPKHFVCPVSAKPFVNCLP</sequence>
<accession>A0AA88P0K4</accession>
<reference evidence="2" key="1">
    <citation type="submission" date="2023-08" db="EMBL/GenBank/DDBJ databases">
        <title>Chromosome-level Genome Assembly of mud carp (Cirrhinus molitorella).</title>
        <authorList>
            <person name="Liu H."/>
        </authorList>
    </citation>
    <scope>NUCLEOTIDE SEQUENCE</scope>
    <source>
        <strain evidence="2">Prfri</strain>
        <tissue evidence="2">Muscle</tissue>
    </source>
</reference>
<evidence type="ECO:0000313" key="2">
    <source>
        <dbReference type="EMBL" id="KAK2871301.1"/>
    </source>
</evidence>
<comment type="caution">
    <text evidence="2">The sequence shown here is derived from an EMBL/GenBank/DDBJ whole genome shotgun (WGS) entry which is preliminary data.</text>
</comment>
<dbReference type="Proteomes" id="UP001187343">
    <property type="component" value="Unassembled WGS sequence"/>
</dbReference>
<feature type="compositionally biased region" description="Polar residues" evidence="1">
    <location>
        <begin position="17"/>
        <end position="28"/>
    </location>
</feature>
<evidence type="ECO:0000256" key="1">
    <source>
        <dbReference type="SAM" id="MobiDB-lite"/>
    </source>
</evidence>